<name>A0A6B2LSR5_9EUKA</name>
<proteinExistence type="predicted"/>
<organism evidence="1">
    <name type="scientific">Arcella intermedia</name>
    <dbReference type="NCBI Taxonomy" id="1963864"/>
    <lineage>
        <taxon>Eukaryota</taxon>
        <taxon>Amoebozoa</taxon>
        <taxon>Tubulinea</taxon>
        <taxon>Elardia</taxon>
        <taxon>Arcellinida</taxon>
        <taxon>Sphaerothecina</taxon>
        <taxon>Arcellidae</taxon>
        <taxon>Arcella</taxon>
    </lineage>
</organism>
<dbReference type="AlphaFoldDB" id="A0A6B2LSR5"/>
<protein>
    <submittedName>
        <fullName evidence="1">Uncharacterized protein</fullName>
    </submittedName>
</protein>
<sequence length="85" mass="9835">MRGYKILIQHCTQLDKRTTLEEHSNILLSKSRATKIMAKLKEEITLRKSEKLTLSKYLSESSGLMNLYLSWTCLLLIPLHSTLID</sequence>
<dbReference type="EMBL" id="GIBP01010901">
    <property type="protein sequence ID" value="NDV39870.1"/>
    <property type="molecule type" value="Transcribed_RNA"/>
</dbReference>
<accession>A0A6B2LSR5</accession>
<reference evidence="1" key="1">
    <citation type="journal article" date="2020" name="J. Eukaryot. Microbiol.">
        <title>De novo Sequencing, Assembly and Annotation of the Transcriptome for the Free-Living Testate Amoeba Arcella intermedia.</title>
        <authorList>
            <person name="Ribeiro G.M."/>
            <person name="Porfirio-Sousa A.L."/>
            <person name="Maurer-Alcala X.X."/>
            <person name="Katz L.A."/>
            <person name="Lahr D.J.G."/>
        </authorList>
    </citation>
    <scope>NUCLEOTIDE SEQUENCE</scope>
</reference>
<evidence type="ECO:0000313" key="1">
    <source>
        <dbReference type="EMBL" id="NDV39870.1"/>
    </source>
</evidence>